<protein>
    <submittedName>
        <fullName evidence="1 2">Hydrolase</fullName>
    </submittedName>
</protein>
<proteinExistence type="predicted"/>
<dbReference type="KEGG" id="pchi:PC41400_04005"/>
<dbReference type="InterPro" id="IPR036412">
    <property type="entry name" value="HAD-like_sf"/>
</dbReference>
<name>A0A410WRE2_9BACL</name>
<evidence type="ECO:0000313" key="2">
    <source>
        <dbReference type="EMBL" id="QAV16892.1"/>
    </source>
</evidence>
<dbReference type="Proteomes" id="UP000288943">
    <property type="component" value="Chromosome"/>
</dbReference>
<dbReference type="NCBIfam" id="TIGR01484">
    <property type="entry name" value="HAD-SF-IIB"/>
    <property type="match status" value="1"/>
</dbReference>
<dbReference type="Gene3D" id="3.30.1240.10">
    <property type="match status" value="1"/>
</dbReference>
<dbReference type="EMBL" id="JAMDMJ010000002">
    <property type="protein sequence ID" value="MCY9594655.1"/>
    <property type="molecule type" value="Genomic_DNA"/>
</dbReference>
<dbReference type="RefSeq" id="WP_042232131.1">
    <property type="nucleotide sequence ID" value="NZ_CP026520.1"/>
</dbReference>
<dbReference type="Gene3D" id="3.40.50.1000">
    <property type="entry name" value="HAD superfamily/HAD-like"/>
    <property type="match status" value="1"/>
</dbReference>
<evidence type="ECO:0000313" key="4">
    <source>
        <dbReference type="Proteomes" id="UP001527202"/>
    </source>
</evidence>
<dbReference type="PANTHER" id="PTHR10000">
    <property type="entry name" value="PHOSPHOSERINE PHOSPHATASE"/>
    <property type="match status" value="1"/>
</dbReference>
<sequence length="253" mass="28115">MNFIFDLDGTICFKGQPISKRILDVLLELEDAGHFVGFASARPCRDMLPVLDDRFGGHLLIGANGAMTFYRKQPLAYQPIPGPLAGQIVNLLNDYEAEYLIDDTWNYAYRLSPGHPFLANVDPHGLARRVELDDIQSFVKIVVLSCSRFEELSAKLRALDVTIHHHSSEGILDVTSQGVNKMAALSGCGLQLDEFICFGNDNNDLPLFRKAKHSVLIGDHDALAELAKERIAVDDRTEENILQKLKELGTVLV</sequence>
<accession>A0A410WRE2</accession>
<keyword evidence="4" id="KW-1185">Reference proteome</keyword>
<dbReference type="Pfam" id="PF08282">
    <property type="entry name" value="Hydrolase_3"/>
    <property type="match status" value="1"/>
</dbReference>
<evidence type="ECO:0000313" key="1">
    <source>
        <dbReference type="EMBL" id="MCY9594655.1"/>
    </source>
</evidence>
<evidence type="ECO:0000313" key="3">
    <source>
        <dbReference type="Proteomes" id="UP000288943"/>
    </source>
</evidence>
<dbReference type="SUPFAM" id="SSF56784">
    <property type="entry name" value="HAD-like"/>
    <property type="match status" value="1"/>
</dbReference>
<dbReference type="GO" id="GO:0000287">
    <property type="term" value="F:magnesium ion binding"/>
    <property type="evidence" value="ECO:0007669"/>
    <property type="project" value="TreeGrafter"/>
</dbReference>
<dbReference type="AlphaFoldDB" id="A0A410WRE2"/>
<dbReference type="InterPro" id="IPR023214">
    <property type="entry name" value="HAD_sf"/>
</dbReference>
<dbReference type="GeneID" id="95373982"/>
<dbReference type="InterPro" id="IPR006379">
    <property type="entry name" value="HAD-SF_hydro_IIB"/>
</dbReference>
<dbReference type="OrthoDB" id="1650327at2"/>
<keyword evidence="2" id="KW-0378">Hydrolase</keyword>
<organism evidence="2 3">
    <name type="scientific">Paenibacillus chitinolyticus</name>
    <dbReference type="NCBI Taxonomy" id="79263"/>
    <lineage>
        <taxon>Bacteria</taxon>
        <taxon>Bacillati</taxon>
        <taxon>Bacillota</taxon>
        <taxon>Bacilli</taxon>
        <taxon>Bacillales</taxon>
        <taxon>Paenibacillaceae</taxon>
        <taxon>Paenibacillus</taxon>
    </lineage>
</organism>
<dbReference type="EMBL" id="CP026520">
    <property type="protein sequence ID" value="QAV16892.1"/>
    <property type="molecule type" value="Genomic_DNA"/>
</dbReference>
<dbReference type="Proteomes" id="UP001527202">
    <property type="component" value="Unassembled WGS sequence"/>
</dbReference>
<dbReference type="GO" id="GO:0016791">
    <property type="term" value="F:phosphatase activity"/>
    <property type="evidence" value="ECO:0007669"/>
    <property type="project" value="UniProtKB-ARBA"/>
</dbReference>
<dbReference type="GO" id="GO:0005829">
    <property type="term" value="C:cytosol"/>
    <property type="evidence" value="ECO:0007669"/>
    <property type="project" value="TreeGrafter"/>
</dbReference>
<dbReference type="PANTHER" id="PTHR10000:SF53">
    <property type="entry name" value="5-AMINO-6-(5-PHOSPHO-D-RIBITYLAMINO)URACIL PHOSPHATASE YBJI-RELATED"/>
    <property type="match status" value="1"/>
</dbReference>
<reference evidence="1 4" key="2">
    <citation type="submission" date="2022-05" db="EMBL/GenBank/DDBJ databases">
        <title>Genome Sequencing of Bee-Associated Microbes.</title>
        <authorList>
            <person name="Dunlap C."/>
        </authorList>
    </citation>
    <scope>NUCLEOTIDE SEQUENCE [LARGE SCALE GENOMIC DNA]</scope>
    <source>
        <strain evidence="1 4">NRRL B-23120</strain>
    </source>
</reference>
<reference evidence="2 3" key="1">
    <citation type="submission" date="2018-01" db="EMBL/GenBank/DDBJ databases">
        <title>The whole genome sequencing and assembly of Paenibacillus chitinolyticus KCCM 41400 strain.</title>
        <authorList>
            <person name="Kim J.-Y."/>
            <person name="Park M.-K."/>
            <person name="Lee Y.-J."/>
            <person name="Yi H."/>
            <person name="Bahn Y.-S."/>
            <person name="Kim J.F."/>
            <person name="Lee D.-W."/>
        </authorList>
    </citation>
    <scope>NUCLEOTIDE SEQUENCE [LARGE SCALE GENOMIC DNA]</scope>
    <source>
        <strain evidence="2 3">KCCM 41400</strain>
    </source>
</reference>
<gene>
    <name evidence="1" type="ORF">M5X16_02575</name>
    <name evidence="2" type="ORF">PC41400_04005</name>
</gene>